<evidence type="ECO:0000256" key="2">
    <source>
        <dbReference type="ARBA" id="ARBA00005718"/>
    </source>
</evidence>
<dbReference type="PANTHER" id="PTHR37010">
    <property type="entry name" value="SULFURTRANSFERASE TUSE"/>
    <property type="match status" value="1"/>
</dbReference>
<evidence type="ECO:0000313" key="4">
    <source>
        <dbReference type="EMBL" id="CUS55361.1"/>
    </source>
</evidence>
<dbReference type="GO" id="GO:0016491">
    <property type="term" value="F:oxidoreductase activity"/>
    <property type="evidence" value="ECO:0007669"/>
    <property type="project" value="UniProtKB-KW"/>
</dbReference>
<reference evidence="4" key="1">
    <citation type="submission" date="2015-10" db="EMBL/GenBank/DDBJ databases">
        <authorList>
            <person name="Gilbert D.G."/>
        </authorList>
    </citation>
    <scope>NUCLEOTIDE SEQUENCE</scope>
</reference>
<name>A0A160TWU2_9ZZZZ</name>
<keyword evidence="4" id="KW-0808">Transferase</keyword>
<dbReference type="GO" id="GO:0005737">
    <property type="term" value="C:cytoplasm"/>
    <property type="evidence" value="ECO:0007669"/>
    <property type="project" value="UniProtKB-SubCell"/>
</dbReference>
<dbReference type="GO" id="GO:0097163">
    <property type="term" value="F:sulfur carrier activity"/>
    <property type="evidence" value="ECO:0007669"/>
    <property type="project" value="TreeGrafter"/>
</dbReference>
<dbReference type="EC" id="2.8.1.-" evidence="4"/>
<protein>
    <submittedName>
        <fullName evidence="4">tRNA 2-thiouridine synthesizing protein E @ Dissimilatory sulfite reductase, gamma subunit</fullName>
        <ecNumber evidence="4">1.8.99.3</ecNumber>
        <ecNumber evidence="4">2.8.1.-</ecNumber>
    </submittedName>
</protein>
<comment type="subcellular location">
    <subcellularLocation>
        <location evidence="1">Cytoplasm</location>
    </subcellularLocation>
</comment>
<sequence>MTFVLDGKTFETNEEGYLTDPSDWSIKIAEFMAYEDNCCLTENHWVVIHLIRDYYREHQVAQGIRLLVNQIGKNLGKDKANSRYLYRLFPEGPAKQACKYAGLPKPTGCI</sequence>
<dbReference type="GO" id="GO:0016740">
    <property type="term" value="F:transferase activity"/>
    <property type="evidence" value="ECO:0007669"/>
    <property type="project" value="UniProtKB-KW"/>
</dbReference>
<evidence type="ECO:0000256" key="3">
    <source>
        <dbReference type="ARBA" id="ARBA00022490"/>
    </source>
</evidence>
<dbReference type="Gene3D" id="1.10.10.370">
    <property type="entry name" value="DsrC-like protein, C-terminal domain"/>
    <property type="match status" value="1"/>
</dbReference>
<evidence type="ECO:0000256" key="1">
    <source>
        <dbReference type="ARBA" id="ARBA00004496"/>
    </source>
</evidence>
<dbReference type="InterPro" id="IPR042072">
    <property type="entry name" value="DsrC-like_C"/>
</dbReference>
<accession>A0A160TWU2</accession>
<gene>
    <name evidence="4" type="ORF">MGWOODY_XGa2830</name>
</gene>
<keyword evidence="4" id="KW-0560">Oxidoreductase</keyword>
<keyword evidence="3" id="KW-0963">Cytoplasm</keyword>
<comment type="similarity">
    <text evidence="2">Belongs to the DsrC/TusE family.</text>
</comment>
<dbReference type="AlphaFoldDB" id="A0A160TWU2"/>
<dbReference type="Gene3D" id="3.30.1420.10">
    <property type="match status" value="1"/>
</dbReference>
<dbReference type="EC" id="1.8.99.3" evidence="4"/>
<dbReference type="InterPro" id="IPR007453">
    <property type="entry name" value="DsrC/TusE"/>
</dbReference>
<dbReference type="Pfam" id="PF04358">
    <property type="entry name" value="DsrC"/>
    <property type="match status" value="1"/>
</dbReference>
<dbReference type="PANTHER" id="PTHR37010:SF1">
    <property type="entry name" value="SULFURTRANSFERASE TUSE"/>
    <property type="match status" value="1"/>
</dbReference>
<dbReference type="PIRSF" id="PIRSF006223">
    <property type="entry name" value="DsrC_TusE"/>
    <property type="match status" value="1"/>
</dbReference>
<dbReference type="GO" id="GO:0002143">
    <property type="term" value="P:tRNA wobble position uridine thiolation"/>
    <property type="evidence" value="ECO:0007669"/>
    <property type="project" value="TreeGrafter"/>
</dbReference>
<dbReference type="SUPFAM" id="SSF69721">
    <property type="entry name" value="DsrC, the gamma subunit of dissimilatory sulfite reductase"/>
    <property type="match status" value="1"/>
</dbReference>
<dbReference type="InterPro" id="IPR043163">
    <property type="entry name" value="DsrC-like_N"/>
</dbReference>
<dbReference type="NCBIfam" id="TIGR03342">
    <property type="entry name" value="dsrC_tusE_dsvC"/>
    <property type="match status" value="1"/>
</dbReference>
<organism evidence="4">
    <name type="scientific">hydrothermal vent metagenome</name>
    <dbReference type="NCBI Taxonomy" id="652676"/>
    <lineage>
        <taxon>unclassified sequences</taxon>
        <taxon>metagenomes</taxon>
        <taxon>ecological metagenomes</taxon>
    </lineage>
</organism>
<dbReference type="EMBL" id="CZRL01000138">
    <property type="protein sequence ID" value="CUS55361.1"/>
    <property type="molecule type" value="Genomic_DNA"/>
</dbReference>
<proteinExistence type="inferred from homology"/>
<dbReference type="InterPro" id="IPR025526">
    <property type="entry name" value="DsrC-like_dom_sf"/>
</dbReference>